<dbReference type="OrthoDB" id="6716560at2"/>
<reference evidence="1 2" key="1">
    <citation type="journal article" date="2015" name="Int. J. Syst. Evol. Microbiol.">
        <title>Acinetobacter equi sp. nov. isolated from horse faeces.</title>
        <authorList>
            <person name="Poppel M.T."/>
            <person name="Skiebe E."/>
            <person name="Laue M."/>
            <person name="Bergmann H."/>
            <person name="Ebersberger I."/>
            <person name="Garn T."/>
            <person name="Fruth A."/>
            <person name="Baumgardt S."/>
            <person name="Busse H.J."/>
            <person name="Wilharm G."/>
        </authorList>
    </citation>
    <scope>NUCLEOTIDE SEQUENCE [LARGE SCALE GENOMIC DNA]</scope>
    <source>
        <strain evidence="1 2">114</strain>
    </source>
</reference>
<dbReference type="Proteomes" id="UP000064939">
    <property type="component" value="Chromosome"/>
</dbReference>
<keyword evidence="2" id="KW-1185">Reference proteome</keyword>
<protein>
    <recommendedName>
        <fullName evidence="3">Flavoprotein</fullName>
    </recommendedName>
</protein>
<dbReference type="AlphaFoldDB" id="A0A0N9W579"/>
<gene>
    <name evidence="1" type="ORF">AOY20_13060</name>
</gene>
<organism evidence="1 2">
    <name type="scientific">Acinetobacter equi</name>
    <dbReference type="NCBI Taxonomy" id="1324350"/>
    <lineage>
        <taxon>Bacteria</taxon>
        <taxon>Pseudomonadati</taxon>
        <taxon>Pseudomonadota</taxon>
        <taxon>Gammaproteobacteria</taxon>
        <taxon>Moraxellales</taxon>
        <taxon>Moraxellaceae</taxon>
        <taxon>Acinetobacter</taxon>
    </lineage>
</organism>
<evidence type="ECO:0000313" key="1">
    <source>
        <dbReference type="EMBL" id="ALH96392.1"/>
    </source>
</evidence>
<evidence type="ECO:0000313" key="2">
    <source>
        <dbReference type="Proteomes" id="UP000064939"/>
    </source>
</evidence>
<sequence>MIEPTNVTLEKHPFFHKSISFDFHGKIIQSKEIESQNFSAKNVAIIGTDQNTVTHLNSICNSAESVVVFQIKPKYILPKTDKLFQKFIHPLFTRNKRFLNQRIKSITSLRFLENKVINDWLRKQLSPNIANIPKKFLRSDDYYTALQSKNCRLITWPIKKVVKKQLTCMDNSSYPADIIILSEHEID</sequence>
<accession>A0A0N9W579</accession>
<dbReference type="STRING" id="1324350.AOY20_13060"/>
<dbReference type="InterPro" id="IPR036188">
    <property type="entry name" value="FAD/NAD-bd_sf"/>
</dbReference>
<proteinExistence type="predicted"/>
<dbReference type="SUPFAM" id="SSF51905">
    <property type="entry name" value="FAD/NAD(P)-binding domain"/>
    <property type="match status" value="1"/>
</dbReference>
<dbReference type="PANTHER" id="PTHR42877">
    <property type="entry name" value="L-ORNITHINE N(5)-MONOOXYGENASE-RELATED"/>
    <property type="match status" value="1"/>
</dbReference>
<dbReference type="PANTHER" id="PTHR42877:SF4">
    <property type="entry name" value="FAD_NAD(P)-BINDING DOMAIN-CONTAINING PROTEIN-RELATED"/>
    <property type="match status" value="1"/>
</dbReference>
<dbReference type="EMBL" id="CP012808">
    <property type="protein sequence ID" value="ALH96392.1"/>
    <property type="molecule type" value="Genomic_DNA"/>
</dbReference>
<evidence type="ECO:0008006" key="3">
    <source>
        <dbReference type="Google" id="ProtNLM"/>
    </source>
</evidence>
<name>A0A0N9W579_9GAMM</name>
<dbReference type="KEGG" id="aei:AOY20_13060"/>
<dbReference type="InterPro" id="IPR051209">
    <property type="entry name" value="FAD-bind_Monooxygenase_sf"/>
</dbReference>
<dbReference type="RefSeq" id="WP_054582271.1">
    <property type="nucleotide sequence ID" value="NZ_CP012808.1"/>
</dbReference>